<dbReference type="InterPro" id="IPR001296">
    <property type="entry name" value="Glyco_trans_1"/>
</dbReference>
<name>A0A7C5DD49_UNCW3</name>
<reference evidence="2" key="1">
    <citation type="journal article" date="2020" name="mSystems">
        <title>Genome- and Community-Level Interaction Insights into Carbon Utilization and Element Cycling Functions of Hydrothermarchaeota in Hydrothermal Sediment.</title>
        <authorList>
            <person name="Zhou Z."/>
            <person name="Liu Y."/>
            <person name="Xu W."/>
            <person name="Pan J."/>
            <person name="Luo Z.H."/>
            <person name="Li M."/>
        </authorList>
    </citation>
    <scope>NUCLEOTIDE SEQUENCE [LARGE SCALE GENOMIC DNA]</scope>
    <source>
        <strain evidence="2">HyVt-74</strain>
    </source>
</reference>
<comment type="caution">
    <text evidence="2">The sequence shown here is derived from an EMBL/GenBank/DDBJ whole genome shotgun (WGS) entry which is preliminary data.</text>
</comment>
<dbReference type="Proteomes" id="UP000886110">
    <property type="component" value="Unassembled WGS sequence"/>
</dbReference>
<dbReference type="GO" id="GO:0016757">
    <property type="term" value="F:glycosyltransferase activity"/>
    <property type="evidence" value="ECO:0007669"/>
    <property type="project" value="InterPro"/>
</dbReference>
<proteinExistence type="predicted"/>
<feature type="domain" description="Glycosyl transferase family 1" evidence="1">
    <location>
        <begin position="158"/>
        <end position="246"/>
    </location>
</feature>
<evidence type="ECO:0000259" key="1">
    <source>
        <dbReference type="Pfam" id="PF00534"/>
    </source>
</evidence>
<sequence>MKTLFPLEDSVLHIALSNGRGGLEKFVVFSSLYLQKEGINTGILTFKDSWIERMARDFGITVFTEKSREVIHRYSRILIHSSKDLHWIFFYLRGGQKLIFRVPILQSVKKQDPIHRYLYRKVNLFIANSNKTIVSLLRNTPAAKNRIKLFYPPINHPKCSLRKKGRNIIFISRFEPNKRHIELLEAFSMLRQTGYKLILVGGGDGSLKRRIKWRADSLKIPLLIYDYTDDIWKYLSESLIFVYPSRG</sequence>
<evidence type="ECO:0000313" key="2">
    <source>
        <dbReference type="EMBL" id="HHE04740.1"/>
    </source>
</evidence>
<dbReference type="EMBL" id="DRTB01000115">
    <property type="protein sequence ID" value="HHE04740.1"/>
    <property type="molecule type" value="Genomic_DNA"/>
</dbReference>
<protein>
    <submittedName>
        <fullName evidence="2">Glycosyltransferase</fullName>
    </submittedName>
</protein>
<gene>
    <name evidence="2" type="ORF">ENL19_01600</name>
</gene>
<dbReference type="Gene3D" id="3.40.50.2000">
    <property type="entry name" value="Glycogen Phosphorylase B"/>
    <property type="match status" value="2"/>
</dbReference>
<accession>A0A7C5DD49</accession>
<dbReference type="AlphaFoldDB" id="A0A7C5DD49"/>
<dbReference type="Pfam" id="PF00534">
    <property type="entry name" value="Glycos_transf_1"/>
    <property type="match status" value="1"/>
</dbReference>
<dbReference type="SUPFAM" id="SSF53756">
    <property type="entry name" value="UDP-Glycosyltransferase/glycogen phosphorylase"/>
    <property type="match status" value="1"/>
</dbReference>
<feature type="non-terminal residue" evidence="2">
    <location>
        <position position="247"/>
    </location>
</feature>
<organism evidence="2">
    <name type="scientific">candidate division WOR-3 bacterium</name>
    <dbReference type="NCBI Taxonomy" id="2052148"/>
    <lineage>
        <taxon>Bacteria</taxon>
        <taxon>Bacteria division WOR-3</taxon>
    </lineage>
</organism>